<evidence type="ECO:0000313" key="5">
    <source>
        <dbReference type="EMBL" id="WRP18425.1"/>
    </source>
</evidence>
<dbReference type="InterPro" id="IPR013324">
    <property type="entry name" value="RNA_pol_sigma_r3/r4-like"/>
</dbReference>
<gene>
    <name evidence="5" type="ORF">U7230_05310</name>
</gene>
<feature type="coiled-coil region" evidence="4">
    <location>
        <begin position="59"/>
        <end position="113"/>
    </location>
</feature>
<name>A0ABZ1C0P8_9FIRM</name>
<evidence type="ECO:0000256" key="2">
    <source>
        <dbReference type="ARBA" id="ARBA00024764"/>
    </source>
</evidence>
<evidence type="ECO:0000256" key="3">
    <source>
        <dbReference type="HAMAP-Rule" id="MF_00245"/>
    </source>
</evidence>
<dbReference type="InterPro" id="IPR007394">
    <property type="entry name" value="UPF0122"/>
</dbReference>
<proteinExistence type="inferred from homology"/>
<dbReference type="SUPFAM" id="SSF88659">
    <property type="entry name" value="Sigma3 and sigma4 domains of RNA polymerase sigma factors"/>
    <property type="match status" value="1"/>
</dbReference>
<dbReference type="EMBL" id="CP141615">
    <property type="protein sequence ID" value="WRP18425.1"/>
    <property type="molecule type" value="Genomic_DNA"/>
</dbReference>
<dbReference type="NCBIfam" id="NF045758">
    <property type="entry name" value="YlxM"/>
    <property type="match status" value="1"/>
</dbReference>
<organism evidence="5 6">
    <name type="scientific">Carboxydichorda subterranea</name>
    <dbReference type="NCBI Taxonomy" id="3109565"/>
    <lineage>
        <taxon>Bacteria</taxon>
        <taxon>Bacillati</taxon>
        <taxon>Bacillota</taxon>
        <taxon>Limnochordia</taxon>
        <taxon>Limnochordales</taxon>
        <taxon>Geochordaceae</taxon>
        <taxon>Carboxydichorda</taxon>
    </lineage>
</organism>
<dbReference type="HAMAP" id="MF_00245">
    <property type="entry name" value="UPF0122"/>
    <property type="match status" value="1"/>
</dbReference>
<dbReference type="InterPro" id="IPR036388">
    <property type="entry name" value="WH-like_DNA-bd_sf"/>
</dbReference>
<protein>
    <recommendedName>
        <fullName evidence="3">UPF0122 protein U7230_05310</fullName>
    </recommendedName>
</protein>
<reference evidence="5 6" key="1">
    <citation type="journal article" date="2024" name="Front. Microbiol.">
        <title>Novel thermophilic genera Geochorda gen. nov. and Carboxydochorda gen. nov. from the deep terrestrial subsurface reveal the ecophysiological diversity in the class Limnochordia.</title>
        <authorList>
            <person name="Karnachuk O.V."/>
            <person name="Lukina A.P."/>
            <person name="Avakyan M.R."/>
            <person name="Kadnikov V.V."/>
            <person name="Begmatov S."/>
            <person name="Beletsky A.V."/>
            <person name="Vlasova K.G."/>
            <person name="Novikov A.A."/>
            <person name="Shcherbakova V.A."/>
            <person name="Mardanov A.V."/>
            <person name="Ravin N.V."/>
        </authorList>
    </citation>
    <scope>NUCLEOTIDE SEQUENCE [LARGE SCALE GENOMIC DNA]</scope>
    <source>
        <strain evidence="5 6">L945</strain>
    </source>
</reference>
<accession>A0ABZ1C0P8</accession>
<dbReference type="Proteomes" id="UP001332192">
    <property type="component" value="Chromosome"/>
</dbReference>
<dbReference type="RefSeq" id="WP_324717698.1">
    <property type="nucleotide sequence ID" value="NZ_CP141615.1"/>
</dbReference>
<comment type="function">
    <text evidence="2 3">Might take part in the signal recognition particle (SRP) pathway. This is inferred from the conservation of its genetic proximity to ftsY/ffh. May be a regulatory protein.</text>
</comment>
<dbReference type="Gene3D" id="1.10.10.10">
    <property type="entry name" value="Winged helix-like DNA-binding domain superfamily/Winged helix DNA-binding domain"/>
    <property type="match status" value="1"/>
</dbReference>
<dbReference type="InterPro" id="IPR054831">
    <property type="entry name" value="UPF0122_fam_protein"/>
</dbReference>
<evidence type="ECO:0000256" key="1">
    <source>
        <dbReference type="ARBA" id="ARBA00008720"/>
    </source>
</evidence>
<dbReference type="PANTHER" id="PTHR40083">
    <property type="entry name" value="UPF0122 PROTEIN CBO2450/CLC_2298"/>
    <property type="match status" value="1"/>
</dbReference>
<dbReference type="PANTHER" id="PTHR40083:SF1">
    <property type="entry name" value="UPF0122 PROTEIN YLXM"/>
    <property type="match status" value="1"/>
</dbReference>
<evidence type="ECO:0000313" key="6">
    <source>
        <dbReference type="Proteomes" id="UP001332192"/>
    </source>
</evidence>
<comment type="similarity">
    <text evidence="1 3">Belongs to the UPF0122 family.</text>
</comment>
<evidence type="ECO:0000256" key="4">
    <source>
        <dbReference type="SAM" id="Coils"/>
    </source>
</evidence>
<dbReference type="Pfam" id="PF04297">
    <property type="entry name" value="UPF0122"/>
    <property type="match status" value="1"/>
</dbReference>
<keyword evidence="6" id="KW-1185">Reference proteome</keyword>
<keyword evidence="4" id="KW-0175">Coiled coil</keyword>
<sequence length="133" mass="15359">MGRQPNDFQGLRAVRVGWLSLLYDIYGGLLTPNQRRLFELYYHRDLSLAEIASDERVSRQAVHDALQRSERTLLEAEQRLGLAAWYTRQRRLLDEALAQARRAEAAARRLGQDEVVRELEALCGRLRQIAEAL</sequence>